<evidence type="ECO:0000256" key="7">
    <source>
        <dbReference type="ARBA" id="ARBA00023136"/>
    </source>
</evidence>
<gene>
    <name evidence="11" type="ORF">SAMN05421578_114135</name>
</gene>
<dbReference type="GO" id="GO:0016740">
    <property type="term" value="F:transferase activity"/>
    <property type="evidence" value="ECO:0007669"/>
    <property type="project" value="UniProtKB-KW"/>
</dbReference>
<dbReference type="InterPro" id="IPR000917">
    <property type="entry name" value="Sulfatase_N"/>
</dbReference>
<dbReference type="EMBL" id="FTNK01000014">
    <property type="protein sequence ID" value="SIR45809.1"/>
    <property type="molecule type" value="Genomic_DNA"/>
</dbReference>
<name>A0ABY1K9I7_9BACL</name>
<feature type="transmembrane region" description="Helical" evidence="9">
    <location>
        <begin position="37"/>
        <end position="54"/>
    </location>
</feature>
<dbReference type="InterPro" id="IPR012160">
    <property type="entry name" value="LtaS-like"/>
</dbReference>
<evidence type="ECO:0000313" key="11">
    <source>
        <dbReference type="EMBL" id="SIR45809.1"/>
    </source>
</evidence>
<dbReference type="PANTHER" id="PTHR47371:SF3">
    <property type="entry name" value="PHOSPHOGLYCEROL TRANSFERASE I"/>
    <property type="match status" value="1"/>
</dbReference>
<comment type="caution">
    <text evidence="11">The sequence shown here is derived from an EMBL/GenBank/DDBJ whole genome shotgun (WGS) entry which is preliminary data.</text>
</comment>
<evidence type="ECO:0000256" key="2">
    <source>
        <dbReference type="ARBA" id="ARBA00004936"/>
    </source>
</evidence>
<accession>A0ABY1K9I7</accession>
<evidence type="ECO:0000256" key="6">
    <source>
        <dbReference type="ARBA" id="ARBA00022989"/>
    </source>
</evidence>
<keyword evidence="12" id="KW-1185">Reference proteome</keyword>
<comment type="subcellular location">
    <subcellularLocation>
        <location evidence="1">Cell membrane</location>
        <topology evidence="1">Multi-pass membrane protein</topology>
    </subcellularLocation>
</comment>
<dbReference type="InterPro" id="IPR017850">
    <property type="entry name" value="Alkaline_phosphatase_core_sf"/>
</dbReference>
<dbReference type="Pfam" id="PF00884">
    <property type="entry name" value="Sulfatase"/>
    <property type="match status" value="1"/>
</dbReference>
<evidence type="ECO:0000256" key="4">
    <source>
        <dbReference type="ARBA" id="ARBA00022475"/>
    </source>
</evidence>
<dbReference type="PIRSF" id="PIRSF005091">
    <property type="entry name" value="Mmb_sulf_HI1246"/>
    <property type="match status" value="1"/>
</dbReference>
<sequence length="641" mass="72086">MSMNWKANKLPTLIGITLLLLAKLCLLRFFFFKEVTGAGLIADTLSILVIMCLFDLITPIKAKRSVFWSVNLIGSLMLFAATLYQIHFGSVPTYTTLTELGQVGQIRSSITTLIKPIHFLFFVDLAVGLIFILVSIIVRRKRHRMHTLGHIMSSTRNHRVGKMKWNIVVALTLILSIGCSSLVINRSLHIDNELVQAENLGFLNYQVAAALKSKQESNMIASGNLQETKAEVNALQSTYPYRNNNAVPPAQFGSAKGMNVIVVQMEAFQNFPIHLNLEQQEVTPVLNQLAKESYYFPYFYQQIGQGNTSDAEFMSNTSIYPTGTEAMSAGFGNRELPSLPRLLHDQQYKSATFHINDVTFWSRNLLYPGLGFDHYYDKPYYVNDLFNDFGASDEEMYRVGIEKITEMASDKKPFYAQFVTTSSHAPFVIPEDKRRITVPADMEGSQLGNYLTAVNYTDYALGTLIDQLKENGLWDNTMLVVYGDHFGLNPKEIAGSEITAKLGIPYDNQISRFNIPFLIHVPKQKDGKVVELTGGQLDIMPTVANLLGLSLEDKKFTAFGRDLLNTDHHVVGMRYYLPTGSFFNNDVLFVPGAGFEDGTATSLKTLQPVQDVSAYRKDYDYIMSLMKLSDKYVKLLPKRTP</sequence>
<feature type="domain" description="Sulfatase N-terminal" evidence="10">
    <location>
        <begin position="259"/>
        <end position="548"/>
    </location>
</feature>
<keyword evidence="6 9" id="KW-1133">Transmembrane helix</keyword>
<keyword evidence="4 8" id="KW-1003">Cell membrane</keyword>
<dbReference type="Gene3D" id="3.40.720.10">
    <property type="entry name" value="Alkaline Phosphatase, subunit A"/>
    <property type="match status" value="1"/>
</dbReference>
<feature type="transmembrane region" description="Helical" evidence="9">
    <location>
        <begin position="66"/>
        <end position="86"/>
    </location>
</feature>
<evidence type="ECO:0000256" key="8">
    <source>
        <dbReference type="PIRNR" id="PIRNR005091"/>
    </source>
</evidence>
<evidence type="ECO:0000313" key="12">
    <source>
        <dbReference type="Proteomes" id="UP000186666"/>
    </source>
</evidence>
<dbReference type="InterPro" id="IPR050448">
    <property type="entry name" value="OpgB/LTA_synthase_biosynth"/>
</dbReference>
<proteinExistence type="inferred from homology"/>
<dbReference type="CDD" id="cd16015">
    <property type="entry name" value="LTA_synthase"/>
    <property type="match status" value="1"/>
</dbReference>
<evidence type="ECO:0000259" key="10">
    <source>
        <dbReference type="Pfam" id="PF00884"/>
    </source>
</evidence>
<keyword evidence="5 9" id="KW-0812">Transmembrane</keyword>
<evidence type="ECO:0000256" key="1">
    <source>
        <dbReference type="ARBA" id="ARBA00004651"/>
    </source>
</evidence>
<dbReference type="Gene3D" id="3.30.1120.170">
    <property type="match status" value="1"/>
</dbReference>
<evidence type="ECO:0000256" key="3">
    <source>
        <dbReference type="ARBA" id="ARBA00009983"/>
    </source>
</evidence>
<feature type="transmembrane region" description="Helical" evidence="9">
    <location>
        <begin position="165"/>
        <end position="184"/>
    </location>
</feature>
<comment type="pathway">
    <text evidence="2">Cell wall biogenesis; lipoteichoic acid biosynthesis.</text>
</comment>
<evidence type="ECO:0000256" key="5">
    <source>
        <dbReference type="ARBA" id="ARBA00022692"/>
    </source>
</evidence>
<evidence type="ECO:0000256" key="9">
    <source>
        <dbReference type="SAM" id="Phobius"/>
    </source>
</evidence>
<dbReference type="Proteomes" id="UP000186666">
    <property type="component" value="Unassembled WGS sequence"/>
</dbReference>
<protein>
    <submittedName>
        <fullName evidence="11">Phosphoglycerol transferase MdoB</fullName>
    </submittedName>
</protein>
<dbReference type="RefSeq" id="WP_244556018.1">
    <property type="nucleotide sequence ID" value="NZ_FTNK01000014.1"/>
</dbReference>
<reference evidence="11 12" key="1">
    <citation type="submission" date="2017-01" db="EMBL/GenBank/DDBJ databases">
        <authorList>
            <person name="Varghese N."/>
            <person name="Submissions S."/>
        </authorList>
    </citation>
    <scope>NUCLEOTIDE SEQUENCE [LARGE SCALE GENOMIC DNA]</scope>
    <source>
        <strain evidence="11 12">ATCC 23464</strain>
    </source>
</reference>
<keyword evidence="7 8" id="KW-0472">Membrane</keyword>
<comment type="similarity">
    <text evidence="3 8">Belongs to the LTA synthase family.</text>
</comment>
<organism evidence="11 12">
    <name type="scientific">Paenibacillus macquariensis</name>
    <dbReference type="NCBI Taxonomy" id="948756"/>
    <lineage>
        <taxon>Bacteria</taxon>
        <taxon>Bacillati</taxon>
        <taxon>Bacillota</taxon>
        <taxon>Bacilli</taxon>
        <taxon>Bacillales</taxon>
        <taxon>Paenibacillaceae</taxon>
        <taxon>Paenibacillus</taxon>
    </lineage>
</organism>
<dbReference type="PANTHER" id="PTHR47371">
    <property type="entry name" value="LIPOTEICHOIC ACID SYNTHASE"/>
    <property type="match status" value="1"/>
</dbReference>
<feature type="transmembrane region" description="Helical" evidence="9">
    <location>
        <begin position="117"/>
        <end position="138"/>
    </location>
</feature>
<dbReference type="SUPFAM" id="SSF53649">
    <property type="entry name" value="Alkaline phosphatase-like"/>
    <property type="match status" value="1"/>
</dbReference>
<keyword evidence="11" id="KW-0808">Transferase</keyword>
<feature type="transmembrane region" description="Helical" evidence="9">
    <location>
        <begin position="12"/>
        <end position="31"/>
    </location>
</feature>